<proteinExistence type="predicted"/>
<sequence length="2153" mass="247067">MTNLNTLSVNPEWIKQMNLKDPLIDSDQAYFLPGRVLKSEVKCQATICRWETRSAAGKTIKEKSQVMEGEVTTVPRCHPMALCFGCNRTYHLMCVDISLKSADSDKEWSSESLPWRCPECRLNPHNPTASAYYASNEWTDGLSSRRRSLFNSLAIANDKKLIEAKKSSKEYYKDDLEDWVDHEATTYVTVTEYQTQKAEWSKVMDEMSDVVAERDELLEKANERDQLKAKLAELESKLNDTSFMQPSFNAPSSTFYEPSKTISSKDILSSIYLKANNKKAPPQQPHINTSANPSQSFQNNQSGAGLTQPDRSCLNGVDLSKLNTSEKVILEQANAQRESTTAQRAISNAMLLEQQRKSLQKIATFNGDERDWIRFKRDVTRHKEIGQYDDNLMKMYVLKALEGVAADRVRDMIDIMPFSYTMKVLEETFGDPTRIINKRGEDILEFKLGKELYKEDVIILVTRIQAYFAACKHAGIEIANTNYLAKHIFDQLTCEQRQRCRRFHREEYGEDTNQLIDLATIYKFLESLMKDLDDKKAKPTQVNSTSFVAQSSNSRSSNPSFDHYEVKDINQAKHYGYDINLVKAIVKKCLNCNKNHYTVECRGYYVMDKNKRWNFIKEKGLCSNCIITTAHKASECNLKPSCGKFDNGSRCKGKHHVSLHNASGNRQGGFNRGRNNSNKNLNRANEIQSSFKSPAEERTNVETAIQSAPSISQANNSSQNGISKICNDIRNKRTDNSVTTATIMTPWSTNNMNSEQGNTVKVFKTKFYANDGKFITGYSVGDSASETTLMSENLRQALNLKGERCRINVRWADSTMKSIEAIRVDLDVSGVINNAEKIRLQECFAVSSDDFQLPPRSLNIKLLKKHFPYLKPVKCDSYENVVPQLLIGSHHAAIIESCGQLYEGGTGKPVGLKAKLGWCIYGGNPEIIQLYNISNIQFENNKSYNETSMSNDELFEAFSYFNSIENINLPKENENHLTEDETKALEIMEEEMKILSNGSIEVPLVWNRHEKVIPLIPNNFGMVLKRQEAHETKLLKNPEHHRIYNEKFKENLAENYIRPATMDDLNGNWPNINYLPMTLVINQNKVPVGYRIVFDAAAKFNGTSLNQNLLKGPDLLVNLHEPVLYMRTKEIAFTADIKAMFMRMKVNMRDQQCQRVIYRETPDEDWKIFIVSSVLFGPTCSPFQSQFCKNLLAKAWKDTYPEASEVIEKYMYMDDLLISESNVEKAVDIAKNCIEMFARINWNLISFQSNSIDFLKKLPLGSVKQETIPLMEDESQKCTAKVLGCVWDTKNDKFIFNFDKNLFIKIVKDCQHKPTKRDQSSTIARIFDIMGFLSHLVIRGRILLQRSWENGIDWDQQISDSEHQLWLDWLQEIEKASVIKIPRKLCKANDLWSTGEVELHCFCDAGAEAYAAVAYLVTTFNNKRSSTIVMARSKVTPLRYKSKTKVTEIPRLELYSALCAARLTYLITNSLPKLNVKRFMWSDSEVVLRWLKNPNMKLKAYAVSPIVEILNKTDKNEWNYVPSKLNVADIATKFKKFDFSDSTSAWFKGPDFITLDKSHWPKTPELLPIKDDSIAEQGICINNVNYELETVEFKSHIKLPDINDPIANESCIDLLPASIRSTWIKLVRATARGLKLYMDGFIPLIMSKKYNDVKKQAEIKAIDFDILTPNDLDRAELFLIRRAQRKSWPEEYAALQNGKPFENMDMQQLRVFLDDQGVIRIRSRVKLGPNVYPQQFSPFLSRENPYTKIFLLHVHCEYNHIHLETQVAAARSKYWIPSVRVALKSIQNQCNLCRYRRSQPYAPIMAPLPTCRIDPNQFPFQTTGLDCAGPITIELRGGSKAKDNQKNTSKGKEVTEKKHKKIWIIIFTCTLTRFIQLHILESLSSIAVLEAIAVLWSTNGPVQTFLSDNGTNFKGASRFIRQEWERDKNTLKEIHSEIATQLAEKYRVDWKFFPAHSPWMGGFYERPIKEVKRSLMQILENKKLSMIELNIALQDTCHRLNCRPLTHNPLSADDDEVLTPHHLARGRAGWPYLPSYTPVVKEPKEDRRVFRRSRALADQIMSKFVTGYLPILTKTTKWFKEISTPLRIGDIVLLIEPNQTRREWQRARVIKIYKSSDKRGRVADVQLQKGKIKKARSIQRLAKLEFTTRNDSV</sequence>
<dbReference type="InterPro" id="IPR013083">
    <property type="entry name" value="Znf_RING/FYVE/PHD"/>
</dbReference>
<dbReference type="InterPro" id="IPR001584">
    <property type="entry name" value="Integrase_cat-core"/>
</dbReference>
<dbReference type="SUPFAM" id="SSF57903">
    <property type="entry name" value="FYVE/PHD zinc finger"/>
    <property type="match status" value="1"/>
</dbReference>
<feature type="domain" description="Integrase catalytic" evidence="3">
    <location>
        <begin position="1826"/>
        <end position="2028"/>
    </location>
</feature>
<dbReference type="GO" id="GO:0003676">
    <property type="term" value="F:nucleic acid binding"/>
    <property type="evidence" value="ECO:0007669"/>
    <property type="project" value="InterPro"/>
</dbReference>
<dbReference type="Pfam" id="PF05380">
    <property type="entry name" value="Peptidase_A17"/>
    <property type="match status" value="1"/>
</dbReference>
<dbReference type="Gene3D" id="3.30.40.10">
    <property type="entry name" value="Zinc/RING finger domain, C3HC4 (zinc finger)"/>
    <property type="match status" value="1"/>
</dbReference>
<comment type="caution">
    <text evidence="4">The sequence shown here is derived from an EMBL/GenBank/DDBJ whole genome shotgun (WGS) entry which is preliminary data.</text>
</comment>
<dbReference type="SUPFAM" id="SSF56672">
    <property type="entry name" value="DNA/RNA polymerases"/>
    <property type="match status" value="1"/>
</dbReference>
<dbReference type="EMBL" id="JADBJN010000004">
    <property type="protein sequence ID" value="KAG5666437.1"/>
    <property type="molecule type" value="Genomic_DNA"/>
</dbReference>
<dbReference type="SUPFAM" id="SSF53098">
    <property type="entry name" value="Ribonuclease H-like"/>
    <property type="match status" value="1"/>
</dbReference>
<evidence type="ECO:0000313" key="4">
    <source>
        <dbReference type="EMBL" id="KAG5666437.1"/>
    </source>
</evidence>
<dbReference type="CDD" id="cd15489">
    <property type="entry name" value="PHD_SF"/>
    <property type="match status" value="1"/>
</dbReference>
<dbReference type="PANTHER" id="PTHR47331">
    <property type="entry name" value="PHD-TYPE DOMAIN-CONTAINING PROTEIN"/>
    <property type="match status" value="1"/>
</dbReference>
<dbReference type="InterPro" id="IPR012337">
    <property type="entry name" value="RNaseH-like_sf"/>
</dbReference>
<feature type="coiled-coil region" evidence="1">
    <location>
        <begin position="210"/>
        <end position="244"/>
    </location>
</feature>
<evidence type="ECO:0000256" key="1">
    <source>
        <dbReference type="SAM" id="Coils"/>
    </source>
</evidence>
<dbReference type="InterPro" id="IPR011011">
    <property type="entry name" value="Znf_FYVE_PHD"/>
</dbReference>
<dbReference type="InterPro" id="IPR043502">
    <property type="entry name" value="DNA/RNA_pol_sf"/>
</dbReference>
<dbReference type="InterPro" id="IPR036397">
    <property type="entry name" value="RNaseH_sf"/>
</dbReference>
<dbReference type="GO" id="GO:0042575">
    <property type="term" value="C:DNA polymerase complex"/>
    <property type="evidence" value="ECO:0007669"/>
    <property type="project" value="UniProtKB-ARBA"/>
</dbReference>
<accession>A0A9J6B9R8</accession>
<keyword evidence="5" id="KW-1185">Reference proteome</keyword>
<reference evidence="4" key="1">
    <citation type="submission" date="2021-03" db="EMBL/GenBank/DDBJ databases">
        <title>Chromosome level genome of the anhydrobiotic midge Polypedilum vanderplanki.</title>
        <authorList>
            <person name="Yoshida Y."/>
            <person name="Kikawada T."/>
            <person name="Gusev O."/>
        </authorList>
    </citation>
    <scope>NUCLEOTIDE SEQUENCE</scope>
    <source>
        <strain evidence="4">NIAS01</strain>
        <tissue evidence="4">Whole body or cell culture</tissue>
    </source>
</reference>
<dbReference type="OrthoDB" id="7762683at2759"/>
<feature type="region of interest" description="Disordered" evidence="2">
    <location>
        <begin position="660"/>
        <end position="680"/>
    </location>
</feature>
<feature type="compositionally biased region" description="Polar residues" evidence="2">
    <location>
        <begin position="285"/>
        <end position="305"/>
    </location>
</feature>
<protein>
    <recommendedName>
        <fullName evidence="3">Integrase catalytic domain-containing protein</fullName>
    </recommendedName>
</protein>
<evidence type="ECO:0000259" key="3">
    <source>
        <dbReference type="PROSITE" id="PS50994"/>
    </source>
</evidence>
<dbReference type="Gene3D" id="3.30.420.10">
    <property type="entry name" value="Ribonuclease H-like superfamily/Ribonuclease H"/>
    <property type="match status" value="1"/>
</dbReference>
<keyword evidence="1" id="KW-0175">Coiled coil</keyword>
<dbReference type="Pfam" id="PF18701">
    <property type="entry name" value="DUF5641"/>
    <property type="match status" value="1"/>
</dbReference>
<dbReference type="Proteomes" id="UP001107558">
    <property type="component" value="Chromosome 4"/>
</dbReference>
<gene>
    <name evidence="4" type="ORF">PVAND_014465</name>
</gene>
<dbReference type="PANTHER" id="PTHR47331:SF4">
    <property type="entry name" value="PEPTIDASE S1 DOMAIN-CONTAINING PROTEIN"/>
    <property type="match status" value="1"/>
</dbReference>
<dbReference type="InterPro" id="IPR008042">
    <property type="entry name" value="Retrotrans_Pao"/>
</dbReference>
<evidence type="ECO:0000313" key="5">
    <source>
        <dbReference type="Proteomes" id="UP001107558"/>
    </source>
</evidence>
<name>A0A9J6B9R8_POLVA</name>
<dbReference type="PROSITE" id="PS50994">
    <property type="entry name" value="INTEGRASE"/>
    <property type="match status" value="1"/>
</dbReference>
<evidence type="ECO:0000256" key="2">
    <source>
        <dbReference type="SAM" id="MobiDB-lite"/>
    </source>
</evidence>
<organism evidence="4 5">
    <name type="scientific">Polypedilum vanderplanki</name>
    <name type="common">Sleeping chironomid midge</name>
    <dbReference type="NCBI Taxonomy" id="319348"/>
    <lineage>
        <taxon>Eukaryota</taxon>
        <taxon>Metazoa</taxon>
        <taxon>Ecdysozoa</taxon>
        <taxon>Arthropoda</taxon>
        <taxon>Hexapoda</taxon>
        <taxon>Insecta</taxon>
        <taxon>Pterygota</taxon>
        <taxon>Neoptera</taxon>
        <taxon>Endopterygota</taxon>
        <taxon>Diptera</taxon>
        <taxon>Nematocera</taxon>
        <taxon>Chironomoidea</taxon>
        <taxon>Chironomidae</taxon>
        <taxon>Chironominae</taxon>
        <taxon>Polypedilum</taxon>
        <taxon>Polypedilum</taxon>
    </lineage>
</organism>
<dbReference type="InterPro" id="IPR040676">
    <property type="entry name" value="DUF5641"/>
</dbReference>
<feature type="region of interest" description="Disordered" evidence="2">
    <location>
        <begin position="278"/>
        <end position="310"/>
    </location>
</feature>
<dbReference type="GO" id="GO:0015074">
    <property type="term" value="P:DNA integration"/>
    <property type="evidence" value="ECO:0007669"/>
    <property type="project" value="InterPro"/>
</dbReference>
<dbReference type="GO" id="GO:0071897">
    <property type="term" value="P:DNA biosynthetic process"/>
    <property type="evidence" value="ECO:0007669"/>
    <property type="project" value="UniProtKB-ARBA"/>
</dbReference>